<gene>
    <name evidence="1" type="ORF">EV146_10352</name>
</gene>
<comment type="caution">
    <text evidence="1">The sequence shown here is derived from an EMBL/GenBank/DDBJ whole genome shotgun (WGS) entry which is preliminary data.</text>
</comment>
<dbReference type="Proteomes" id="UP000295689">
    <property type="component" value="Unassembled WGS sequence"/>
</dbReference>
<reference evidence="1 2" key="1">
    <citation type="journal article" date="2015" name="Stand. Genomic Sci.">
        <title>Genomic Encyclopedia of Bacterial and Archaeal Type Strains, Phase III: the genomes of soil and plant-associated and newly described type strains.</title>
        <authorList>
            <person name="Whitman W.B."/>
            <person name="Woyke T."/>
            <person name="Klenk H.P."/>
            <person name="Zhou Y."/>
            <person name="Lilburn T.G."/>
            <person name="Beck B.J."/>
            <person name="De Vos P."/>
            <person name="Vandamme P."/>
            <person name="Eisen J.A."/>
            <person name="Garrity G."/>
            <person name="Hugenholtz P."/>
            <person name="Kyrpides N.C."/>
        </authorList>
    </citation>
    <scope>NUCLEOTIDE SEQUENCE [LARGE SCALE GENOMIC DNA]</scope>
    <source>
        <strain evidence="1 2">CV53</strain>
    </source>
</reference>
<proteinExistence type="predicted"/>
<dbReference type="EMBL" id="SLVV01000003">
    <property type="protein sequence ID" value="TCN26531.1"/>
    <property type="molecule type" value="Genomic_DNA"/>
</dbReference>
<dbReference type="AlphaFoldDB" id="A0A4R2BHM0"/>
<keyword evidence="2" id="KW-1185">Reference proteome</keyword>
<evidence type="ECO:0000313" key="2">
    <source>
        <dbReference type="Proteomes" id="UP000295689"/>
    </source>
</evidence>
<sequence>MIFLNLHRKVPEQNANANETAKEEEAKEPVRKILNRVKVMTMVKATPEVERESRRLSLLGSQNAKQGSRVSSLIRLQLEEVKRKVGASSPAALQFIGPGDREITPTLRGGITI</sequence>
<evidence type="ECO:0000313" key="1">
    <source>
        <dbReference type="EMBL" id="TCN26531.1"/>
    </source>
</evidence>
<name>A0A4R2BHM0_9BACI</name>
<protein>
    <submittedName>
        <fullName evidence="1">Uncharacterized protein</fullName>
    </submittedName>
</protein>
<organism evidence="1 2">
    <name type="scientific">Mesobacillus foraminis</name>
    <dbReference type="NCBI Taxonomy" id="279826"/>
    <lineage>
        <taxon>Bacteria</taxon>
        <taxon>Bacillati</taxon>
        <taxon>Bacillota</taxon>
        <taxon>Bacilli</taxon>
        <taxon>Bacillales</taxon>
        <taxon>Bacillaceae</taxon>
        <taxon>Mesobacillus</taxon>
    </lineage>
</organism>
<accession>A0A4R2BHM0</accession>
<dbReference type="RefSeq" id="WP_132002780.1">
    <property type="nucleotide sequence ID" value="NZ_JABUHM010000002.1"/>
</dbReference>